<name>A0A8S1JMX8_PARPR</name>
<evidence type="ECO:0000313" key="4">
    <source>
        <dbReference type="Proteomes" id="UP000688137"/>
    </source>
</evidence>
<comment type="caution">
    <text evidence="3">The sequence shown here is derived from an EMBL/GenBank/DDBJ whole genome shotgun (WGS) entry which is preliminary data.</text>
</comment>
<protein>
    <recommendedName>
        <fullName evidence="2">MD-2-related lipid-recognition domain-containing protein</fullName>
    </recommendedName>
</protein>
<feature type="signal peptide" evidence="1">
    <location>
        <begin position="1"/>
        <end position="15"/>
    </location>
</feature>
<keyword evidence="4" id="KW-1185">Reference proteome</keyword>
<keyword evidence="1" id="KW-0732">Signal</keyword>
<evidence type="ECO:0000259" key="2">
    <source>
        <dbReference type="Pfam" id="PF02221"/>
    </source>
</evidence>
<reference evidence="3" key="1">
    <citation type="submission" date="2021-01" db="EMBL/GenBank/DDBJ databases">
        <authorList>
            <consortium name="Genoscope - CEA"/>
            <person name="William W."/>
        </authorList>
    </citation>
    <scope>NUCLEOTIDE SEQUENCE</scope>
</reference>
<dbReference type="EMBL" id="CAJJDM010000001">
    <property type="protein sequence ID" value="CAD8043025.1"/>
    <property type="molecule type" value="Genomic_DNA"/>
</dbReference>
<feature type="chain" id="PRO_5035753651" description="MD-2-related lipid-recognition domain-containing protein" evidence="1">
    <location>
        <begin position="16"/>
        <end position="132"/>
    </location>
</feature>
<proteinExistence type="predicted"/>
<dbReference type="OMA" id="YFQNAKG"/>
<evidence type="ECO:0000313" key="3">
    <source>
        <dbReference type="EMBL" id="CAD8043025.1"/>
    </source>
</evidence>
<dbReference type="InterPro" id="IPR003172">
    <property type="entry name" value="ML_dom"/>
</dbReference>
<feature type="domain" description="MD-2-related lipid-recognition" evidence="2">
    <location>
        <begin position="20"/>
        <end position="130"/>
    </location>
</feature>
<dbReference type="AlphaFoldDB" id="A0A8S1JMX8"/>
<sequence>MKLLISIILISTVLAAIPTKVTNCIANPSVIFTEATLSVQPQKGVDETITLYGTANTHVELTNVQLKAKWNGVDVFQEDFPEDEIYEKDDKVVYTLTQNFPTYTPSGKITTQFYFQNAKGTDFGCAEISIVL</sequence>
<evidence type="ECO:0000256" key="1">
    <source>
        <dbReference type="SAM" id="SignalP"/>
    </source>
</evidence>
<gene>
    <name evidence="3" type="ORF">PPRIM_AZ9-3.1.T0040245</name>
</gene>
<organism evidence="3 4">
    <name type="scientific">Paramecium primaurelia</name>
    <dbReference type="NCBI Taxonomy" id="5886"/>
    <lineage>
        <taxon>Eukaryota</taxon>
        <taxon>Sar</taxon>
        <taxon>Alveolata</taxon>
        <taxon>Ciliophora</taxon>
        <taxon>Intramacronucleata</taxon>
        <taxon>Oligohymenophorea</taxon>
        <taxon>Peniculida</taxon>
        <taxon>Parameciidae</taxon>
        <taxon>Paramecium</taxon>
    </lineage>
</organism>
<dbReference type="Proteomes" id="UP000688137">
    <property type="component" value="Unassembled WGS sequence"/>
</dbReference>
<dbReference type="Pfam" id="PF02221">
    <property type="entry name" value="E1_DerP2_DerF2"/>
    <property type="match status" value="1"/>
</dbReference>
<accession>A0A8S1JMX8</accession>